<dbReference type="PANTHER" id="PTHR47354">
    <property type="entry name" value="NADH OXIDOREDUCTASE HCR"/>
    <property type="match status" value="1"/>
</dbReference>
<keyword evidence="8" id="KW-0411">Iron-sulfur</keyword>
<dbReference type="HOGENOM" id="CLU_1198838_0_0_0"/>
<evidence type="ECO:0000256" key="1">
    <source>
        <dbReference type="ARBA" id="ARBA00001974"/>
    </source>
</evidence>
<evidence type="ECO:0000259" key="9">
    <source>
        <dbReference type="PROSITE" id="PS51384"/>
    </source>
</evidence>
<name>B0VEW4_CLOAI</name>
<keyword evidence="3" id="KW-0001">2Fe-2S</keyword>
<dbReference type="STRING" id="459349.CLOAM0646"/>
<dbReference type="SUPFAM" id="SSF63380">
    <property type="entry name" value="Riboflavin synthase domain-like"/>
    <property type="match status" value="1"/>
</dbReference>
<dbReference type="PANTHER" id="PTHR47354:SF8">
    <property type="entry name" value="1,2-PHENYLACETYL-COA EPOXIDASE, SUBUNIT E"/>
    <property type="match status" value="1"/>
</dbReference>
<dbReference type="PROSITE" id="PS51384">
    <property type="entry name" value="FAD_FR"/>
    <property type="match status" value="1"/>
</dbReference>
<keyword evidence="2" id="KW-0285">Flavoprotein</keyword>
<dbReference type="InterPro" id="IPR001709">
    <property type="entry name" value="Flavoprot_Pyr_Nucl_cyt_Rdtase"/>
</dbReference>
<dbReference type="eggNOG" id="COG1018">
    <property type="taxonomic scope" value="Bacteria"/>
</dbReference>
<dbReference type="InterPro" id="IPR001433">
    <property type="entry name" value="OxRdtase_FAD/NAD-bd"/>
</dbReference>
<evidence type="ECO:0000256" key="3">
    <source>
        <dbReference type="ARBA" id="ARBA00022714"/>
    </source>
</evidence>
<comment type="cofactor">
    <cofactor evidence="1">
        <name>FAD</name>
        <dbReference type="ChEBI" id="CHEBI:57692"/>
    </cofactor>
</comment>
<evidence type="ECO:0000313" key="11">
    <source>
        <dbReference type="Proteomes" id="UP000002019"/>
    </source>
</evidence>
<dbReference type="EC" id="1.14.12.17" evidence="10"/>
<dbReference type="InterPro" id="IPR017938">
    <property type="entry name" value="Riboflavin_synthase-like_b-brl"/>
</dbReference>
<dbReference type="PRINTS" id="PR00410">
    <property type="entry name" value="PHEHYDRXLASE"/>
</dbReference>
<evidence type="ECO:0000256" key="4">
    <source>
        <dbReference type="ARBA" id="ARBA00022723"/>
    </source>
</evidence>
<evidence type="ECO:0000256" key="2">
    <source>
        <dbReference type="ARBA" id="ARBA00022630"/>
    </source>
</evidence>
<organism evidence="10 11">
    <name type="scientific">Cloacimonas acidaminovorans (strain Evry)</name>
    <dbReference type="NCBI Taxonomy" id="459349"/>
    <lineage>
        <taxon>Bacteria</taxon>
        <taxon>Pseudomonadati</taxon>
        <taxon>Candidatus Cloacimonadota</taxon>
        <taxon>Candidatus Cloacimonadia</taxon>
        <taxon>Candidatus Cloacimonadales</taxon>
        <taxon>Candidatus Cloacimonadaceae</taxon>
        <taxon>Candidatus Cloacimonas</taxon>
    </lineage>
</organism>
<evidence type="ECO:0000313" key="10">
    <source>
        <dbReference type="EMBL" id="CAO80531.1"/>
    </source>
</evidence>
<dbReference type="GO" id="GO:0050660">
    <property type="term" value="F:flavin adenine dinucleotide binding"/>
    <property type="evidence" value="ECO:0007669"/>
    <property type="project" value="TreeGrafter"/>
</dbReference>
<feature type="domain" description="FAD-binding FR-type" evidence="9">
    <location>
        <begin position="4"/>
        <end position="108"/>
    </location>
</feature>
<dbReference type="OrthoDB" id="9789468at2"/>
<dbReference type="GO" id="GO:0051537">
    <property type="term" value="F:2 iron, 2 sulfur cluster binding"/>
    <property type="evidence" value="ECO:0007669"/>
    <property type="project" value="UniProtKB-KW"/>
</dbReference>
<keyword evidence="11" id="KW-1185">Reference proteome</keyword>
<protein>
    <submittedName>
        <fullName evidence="10">Nitric oxide dioxygenase</fullName>
        <ecNumber evidence="10">1.14.12.17</ecNumber>
    </submittedName>
</protein>
<evidence type="ECO:0000256" key="6">
    <source>
        <dbReference type="ARBA" id="ARBA00023002"/>
    </source>
</evidence>
<dbReference type="InterPro" id="IPR039261">
    <property type="entry name" value="FNR_nucleotide-bd"/>
</dbReference>
<keyword evidence="6 10" id="KW-0560">Oxidoreductase</keyword>
<dbReference type="Pfam" id="PF00175">
    <property type="entry name" value="NAD_binding_1"/>
    <property type="match status" value="1"/>
</dbReference>
<dbReference type="KEGG" id="caci:CLOAM0646"/>
<dbReference type="Gene3D" id="2.40.30.10">
    <property type="entry name" value="Translation factors"/>
    <property type="match status" value="1"/>
</dbReference>
<dbReference type="CDD" id="cd00322">
    <property type="entry name" value="FNR_like"/>
    <property type="match status" value="1"/>
</dbReference>
<keyword evidence="4" id="KW-0479">Metal-binding</keyword>
<evidence type="ECO:0000256" key="8">
    <source>
        <dbReference type="ARBA" id="ARBA00023014"/>
    </source>
</evidence>
<evidence type="ECO:0000256" key="5">
    <source>
        <dbReference type="ARBA" id="ARBA00022827"/>
    </source>
</evidence>
<dbReference type="GO" id="GO:0046872">
    <property type="term" value="F:metal ion binding"/>
    <property type="evidence" value="ECO:0007669"/>
    <property type="project" value="UniProtKB-KW"/>
</dbReference>
<dbReference type="RefSeq" id="WP_015424391.1">
    <property type="nucleotide sequence ID" value="NC_020449.1"/>
</dbReference>
<sequence length="239" mass="27844">MSVVVKSPCVVTYLKRITETLTVIELQPLKRLPKYKPGQFLHLTLDYYDPAKNWPESRVFSIANYDPEVKTLRIIYSVKGKYTKLMNDNLQENQQVWVKMPYGDFTFNSITDNMIFIAGGTGITPFLSYLESIKYKIPDKNIWLFYGAKEKNCMVGEELIDNIVLVNPRFKVKKYLEYKSGNERYEMGKLEADKILEELQSIGEADFYISGPPEMIQYFKQSIIDAGIKQEFIHIDAWE</sequence>
<proteinExistence type="predicted"/>
<dbReference type="Gene3D" id="3.40.50.80">
    <property type="entry name" value="Nucleotide-binding domain of ferredoxin-NADP reductase (FNR) module"/>
    <property type="match status" value="1"/>
</dbReference>
<evidence type="ECO:0000256" key="7">
    <source>
        <dbReference type="ARBA" id="ARBA00023004"/>
    </source>
</evidence>
<gene>
    <name evidence="10" type="ordered locus">CLOAM0646</name>
</gene>
<dbReference type="AlphaFoldDB" id="B0VEW4"/>
<keyword evidence="10" id="KW-0223">Dioxygenase</keyword>
<dbReference type="GO" id="GO:0008941">
    <property type="term" value="F:nitric oxide dioxygenase NAD(P)H activity"/>
    <property type="evidence" value="ECO:0007669"/>
    <property type="project" value="UniProtKB-EC"/>
</dbReference>
<dbReference type="InterPro" id="IPR050415">
    <property type="entry name" value="MRET"/>
</dbReference>
<dbReference type="SUPFAM" id="SSF52343">
    <property type="entry name" value="Ferredoxin reductase-like, C-terminal NADP-linked domain"/>
    <property type="match status" value="1"/>
</dbReference>
<dbReference type="InterPro" id="IPR017927">
    <property type="entry name" value="FAD-bd_FR_type"/>
</dbReference>
<accession>B0VEW4</accession>
<dbReference type="EMBL" id="CU466930">
    <property type="protein sequence ID" value="CAO80531.1"/>
    <property type="molecule type" value="Genomic_DNA"/>
</dbReference>
<keyword evidence="5" id="KW-0274">FAD</keyword>
<keyword evidence="7" id="KW-0408">Iron</keyword>
<dbReference type="Proteomes" id="UP000002019">
    <property type="component" value="Chromosome"/>
</dbReference>
<dbReference type="PRINTS" id="PR00371">
    <property type="entry name" value="FPNCR"/>
</dbReference>
<reference evidence="10 11" key="1">
    <citation type="journal article" date="2008" name="J. Bacteriol.">
        <title>'Candidatus Cloacamonas acidaminovorans': genome sequence reconstruction provides a first glimpse of a new bacterial division.</title>
        <authorList>
            <person name="Pelletier E."/>
            <person name="Kreimeyer A."/>
            <person name="Bocs S."/>
            <person name="Rouy Z."/>
            <person name="Gyapay G."/>
            <person name="Chouari R."/>
            <person name="Riviere D."/>
            <person name="Ganesan A."/>
            <person name="Daegelen P."/>
            <person name="Sghir A."/>
            <person name="Cohen G.N."/>
            <person name="Medigue C."/>
            <person name="Weissenbach J."/>
            <person name="Le Paslier D."/>
        </authorList>
    </citation>
    <scope>NUCLEOTIDE SEQUENCE [LARGE SCALE GENOMIC DNA]</scope>
    <source>
        <strain evidence="11">Evry</strain>
    </source>
</reference>